<dbReference type="EMBL" id="JAGGLC010000001">
    <property type="protein sequence ID" value="MBP1985951.1"/>
    <property type="molecule type" value="Genomic_DNA"/>
</dbReference>
<keyword evidence="2" id="KW-1133">Transmembrane helix</keyword>
<reference evidence="3" key="1">
    <citation type="submission" date="2021-03" db="EMBL/GenBank/DDBJ databases">
        <title>Genomic Encyclopedia of Type Strains, Phase IV (KMG-IV): sequencing the most valuable type-strain genomes for metagenomic binning, comparative biology and taxonomic classification.</title>
        <authorList>
            <person name="Goeker M."/>
        </authorList>
    </citation>
    <scope>NUCLEOTIDE SEQUENCE</scope>
    <source>
        <strain evidence="3">DSM 26232</strain>
    </source>
</reference>
<protein>
    <submittedName>
        <fullName evidence="3">Uncharacterized protein</fullName>
    </submittedName>
</protein>
<organism evidence="3 4">
    <name type="scientific">Halolamina salifodinae</name>
    <dbReference type="NCBI Taxonomy" id="1202767"/>
    <lineage>
        <taxon>Archaea</taxon>
        <taxon>Methanobacteriati</taxon>
        <taxon>Methanobacteriota</taxon>
        <taxon>Stenosarchaea group</taxon>
        <taxon>Halobacteria</taxon>
        <taxon>Halobacteriales</taxon>
        <taxon>Haloferacaceae</taxon>
    </lineage>
</organism>
<keyword evidence="2" id="KW-0812">Transmembrane</keyword>
<proteinExistence type="predicted"/>
<keyword evidence="1" id="KW-0175">Coiled coil</keyword>
<evidence type="ECO:0000256" key="1">
    <source>
        <dbReference type="SAM" id="Coils"/>
    </source>
</evidence>
<feature type="coiled-coil region" evidence="1">
    <location>
        <begin position="22"/>
        <end position="49"/>
    </location>
</feature>
<dbReference type="Proteomes" id="UP000823736">
    <property type="component" value="Unassembled WGS sequence"/>
</dbReference>
<evidence type="ECO:0000313" key="3">
    <source>
        <dbReference type="EMBL" id="MBP1985951.1"/>
    </source>
</evidence>
<comment type="caution">
    <text evidence="3">The sequence shown here is derived from an EMBL/GenBank/DDBJ whole genome shotgun (WGS) entry which is preliminary data.</text>
</comment>
<gene>
    <name evidence="3" type="ORF">J2753_000424</name>
</gene>
<sequence length="65" mass="7232">MAGMSGGGTGPNQMEEIFDNHRGEMDEILEEHREEMASLQRRMTYLTVAVSVFTAAVTTWVLVTV</sequence>
<feature type="transmembrane region" description="Helical" evidence="2">
    <location>
        <begin position="43"/>
        <end position="63"/>
    </location>
</feature>
<keyword evidence="2" id="KW-0472">Membrane</keyword>
<evidence type="ECO:0000313" key="4">
    <source>
        <dbReference type="Proteomes" id="UP000823736"/>
    </source>
</evidence>
<dbReference type="RefSeq" id="WP_209490002.1">
    <property type="nucleotide sequence ID" value="NZ_JAGGLC010000001.1"/>
</dbReference>
<name>A0A8T4GS33_9EURY</name>
<dbReference type="AlphaFoldDB" id="A0A8T4GS33"/>
<accession>A0A8T4GS33</accession>
<evidence type="ECO:0000256" key="2">
    <source>
        <dbReference type="SAM" id="Phobius"/>
    </source>
</evidence>
<keyword evidence="4" id="KW-1185">Reference proteome</keyword>